<sequence length="516" mass="61267">MFHFIPSWYNEDRTWYDSSTVFYRATVNREFDDTIHQIKLFRSAKEKFNLFVLNYSPNLREFLNRHNIYGIDYISVFDVIQNTENINSRLMQINDFLWDEDVEFVYTPFLIMVLKENKKYANINFTHTGNIMFIDFFENDVILKKYVMDDRGFLSSILYYENGLEKYQEYLNIHGIWQIREHLQSSKKVEVNEYSDYNFNKNLYNNIEELIIEIMNNNILLEDKIICAASNINSKILLNNLKNKNVILSFFENRFNYLDKNILSSSVQKSKILVADTQSTYDKLISIIPEEDKNKLNIITPYDTRLLLGKSQRKKELIIYLLSDISDKEFLKNIIIKLIKCMEKDSRIHLCLGTYKKFIDEKSLNSIVEDILLYDFEDKYYIKEEDKNSYENSIDSDEDERKALNIKTEIINTELDLIKALEYTRLIVDLSDYPDVLTSIIGISSGVPQINLVNNDYVENYKNGIIIKDLDELPVAINYYFKGLENWNRSLVYSVEKLLEYTSSRIVNDWKLLLKD</sequence>
<gene>
    <name evidence="1" type="primary">asp1</name>
    <name evidence="1" type="ORF">HZY85_07565</name>
</gene>
<dbReference type="Pfam" id="PF16993">
    <property type="entry name" value="Asp1"/>
    <property type="match status" value="1"/>
</dbReference>
<keyword evidence="2" id="KW-1185">Reference proteome</keyword>
<dbReference type="Proteomes" id="UP000531840">
    <property type="component" value="Unassembled WGS sequence"/>
</dbReference>
<dbReference type="InterPro" id="IPR022372">
    <property type="entry name" value="Accessory_SS_Asp1"/>
</dbReference>
<proteinExistence type="predicted"/>
<organism evidence="1 2">
    <name type="scientific">Gemelliphila palaticanis</name>
    <dbReference type="NCBI Taxonomy" id="81950"/>
    <lineage>
        <taxon>Bacteria</taxon>
        <taxon>Bacillati</taxon>
        <taxon>Bacillota</taxon>
        <taxon>Bacilli</taxon>
        <taxon>Bacillales</taxon>
        <taxon>Gemellaceae</taxon>
        <taxon>Gemelliphila</taxon>
    </lineage>
</organism>
<dbReference type="NCBIfam" id="TIGR03713">
    <property type="entry name" value="acc_sec_asp1"/>
    <property type="match status" value="1"/>
</dbReference>
<reference evidence="1 2" key="1">
    <citation type="submission" date="2020-07" db="EMBL/GenBank/DDBJ databases">
        <title>MOT database genomes.</title>
        <authorList>
            <person name="Joseph S."/>
            <person name="Aduse-Opoku J."/>
            <person name="Hashim A."/>
            <person name="Wade W."/>
            <person name="Curtis M."/>
        </authorList>
    </citation>
    <scope>NUCLEOTIDE SEQUENCE [LARGE SCALE GENOMIC DNA]</scope>
    <source>
        <strain evidence="1 2">CIP 106318</strain>
    </source>
</reference>
<protein>
    <submittedName>
        <fullName evidence="1">Accessory Sec system protein Asp1</fullName>
    </submittedName>
</protein>
<accession>A0ABX2T324</accession>
<dbReference type="RefSeq" id="WP_179941811.1">
    <property type="nucleotide sequence ID" value="NZ_JACBYF010000023.1"/>
</dbReference>
<evidence type="ECO:0000313" key="2">
    <source>
        <dbReference type="Proteomes" id="UP000531840"/>
    </source>
</evidence>
<evidence type="ECO:0000313" key="1">
    <source>
        <dbReference type="EMBL" id="NYS48028.1"/>
    </source>
</evidence>
<comment type="caution">
    <text evidence="1">The sequence shown here is derived from an EMBL/GenBank/DDBJ whole genome shotgun (WGS) entry which is preliminary data.</text>
</comment>
<dbReference type="EMBL" id="JACBYF010000023">
    <property type="protein sequence ID" value="NYS48028.1"/>
    <property type="molecule type" value="Genomic_DNA"/>
</dbReference>
<name>A0ABX2T324_9BACL</name>